<dbReference type="PANTHER" id="PTHR43717">
    <property type="entry name" value="ANAEROBIC NITRIC OXIDE REDUCTASE FLAVORUBREDOXIN"/>
    <property type="match status" value="1"/>
</dbReference>
<dbReference type="PANTHER" id="PTHR43717:SF1">
    <property type="entry name" value="ANAEROBIC NITRIC OXIDE REDUCTASE FLAVORUBREDOXIN"/>
    <property type="match status" value="1"/>
</dbReference>
<accession>A0A0M2UZA6</accession>
<dbReference type="InterPro" id="IPR001279">
    <property type="entry name" value="Metallo-B-lactamas"/>
</dbReference>
<dbReference type="Pfam" id="PF00258">
    <property type="entry name" value="Flavodoxin_1"/>
    <property type="match status" value="1"/>
</dbReference>
<dbReference type="AlphaFoldDB" id="A0A0M2UZA6"/>
<comment type="caution">
    <text evidence="4">The sequence shown here is derived from an EMBL/GenBank/DDBJ whole genome shotgun (WGS) entry which is preliminary data.</text>
</comment>
<keyword evidence="5" id="KW-1185">Reference proteome</keyword>
<dbReference type="InterPro" id="IPR016440">
    <property type="entry name" value="Rubredoxin-O_OxRdtase"/>
</dbReference>
<dbReference type="SUPFAM" id="SSF52218">
    <property type="entry name" value="Flavoproteins"/>
    <property type="match status" value="1"/>
</dbReference>
<dbReference type="SUPFAM" id="SSF56281">
    <property type="entry name" value="Metallo-hydrolase/oxidoreductase"/>
    <property type="match status" value="1"/>
</dbReference>
<reference evidence="4 5" key="1">
    <citation type="journal article" date="2013" name="BMC Microbiol.">
        <title>Identification of the type II cytochrome c maturation pathway in anammox bacteria by comparative genomics.</title>
        <authorList>
            <person name="Ferousi C."/>
            <person name="Speth D.R."/>
            <person name="Reimann J."/>
            <person name="Op den Camp H.J."/>
            <person name="Allen J.W."/>
            <person name="Keltjens J.T."/>
            <person name="Jetten M.S."/>
        </authorList>
    </citation>
    <scope>NUCLEOTIDE SEQUENCE [LARGE SCALE GENOMIC DNA]</scope>
    <source>
        <strain evidence="4">RU1</strain>
    </source>
</reference>
<dbReference type="SMART" id="SM00849">
    <property type="entry name" value="Lactamase_B"/>
    <property type="match status" value="1"/>
</dbReference>
<name>A0A0M2UZA6_9BACT</name>
<dbReference type="InterPro" id="IPR008254">
    <property type="entry name" value="Flavodoxin/NO_synth"/>
</dbReference>
<protein>
    <submittedName>
        <fullName evidence="4">Flavoprotein</fullName>
    </submittedName>
</protein>
<dbReference type="InterPro" id="IPR001226">
    <property type="entry name" value="Flavodoxin_CS"/>
</dbReference>
<dbReference type="Pfam" id="PF19583">
    <property type="entry name" value="ODP"/>
    <property type="match status" value="1"/>
</dbReference>
<dbReference type="InterPro" id="IPR036866">
    <property type="entry name" value="RibonucZ/Hydroxyglut_hydro"/>
</dbReference>
<dbReference type="CDD" id="cd07709">
    <property type="entry name" value="flavodiiron_proteins_MBL-fold"/>
    <property type="match status" value="1"/>
</dbReference>
<evidence type="ECO:0000313" key="5">
    <source>
        <dbReference type="Proteomes" id="UP000034954"/>
    </source>
</evidence>
<dbReference type="GO" id="GO:0016491">
    <property type="term" value="F:oxidoreductase activity"/>
    <property type="evidence" value="ECO:0007669"/>
    <property type="project" value="InterPro"/>
</dbReference>
<dbReference type="GO" id="GO:0010181">
    <property type="term" value="F:FMN binding"/>
    <property type="evidence" value="ECO:0007669"/>
    <property type="project" value="InterPro"/>
</dbReference>
<evidence type="ECO:0000256" key="2">
    <source>
        <dbReference type="ARBA" id="ARBA00007121"/>
    </source>
</evidence>
<dbReference type="InterPro" id="IPR029039">
    <property type="entry name" value="Flavoprotein-like_sf"/>
</dbReference>
<dbReference type="InterPro" id="IPR045761">
    <property type="entry name" value="ODP_dom"/>
</dbReference>
<evidence type="ECO:0000256" key="1">
    <source>
        <dbReference type="ARBA" id="ARBA00001917"/>
    </source>
</evidence>
<dbReference type="PIRSF" id="PIRSF005243">
    <property type="entry name" value="ROO"/>
    <property type="match status" value="1"/>
</dbReference>
<organism evidence="4 5">
    <name type="scientific">Candidatus Brocadia fulgida</name>
    <dbReference type="NCBI Taxonomy" id="380242"/>
    <lineage>
        <taxon>Bacteria</taxon>
        <taxon>Pseudomonadati</taxon>
        <taxon>Planctomycetota</taxon>
        <taxon>Candidatus Brocadiia</taxon>
        <taxon>Candidatus Brocadiales</taxon>
        <taxon>Candidatus Brocadiaceae</taxon>
        <taxon>Candidatus Brocadia</taxon>
    </lineage>
</organism>
<dbReference type="PROSITE" id="PS00201">
    <property type="entry name" value="FLAVODOXIN"/>
    <property type="match status" value="1"/>
</dbReference>
<gene>
    <name evidence="4" type="ORF">BROFUL_00143</name>
</gene>
<evidence type="ECO:0000313" key="4">
    <source>
        <dbReference type="EMBL" id="KKO21142.1"/>
    </source>
</evidence>
<proteinExistence type="inferred from homology"/>
<comment type="similarity">
    <text evidence="2">In the N-terminal section; belongs to the zinc metallo-hydrolase group 3 family.</text>
</comment>
<dbReference type="Gene3D" id="3.60.15.10">
    <property type="entry name" value="Ribonuclease Z/Hydroxyacylglutathione hydrolase-like"/>
    <property type="match status" value="1"/>
</dbReference>
<comment type="cofactor">
    <cofactor evidence="1">
        <name>FMN</name>
        <dbReference type="ChEBI" id="CHEBI:58210"/>
    </cofactor>
</comment>
<dbReference type="GO" id="GO:0009055">
    <property type="term" value="F:electron transfer activity"/>
    <property type="evidence" value="ECO:0007669"/>
    <property type="project" value="InterPro"/>
</dbReference>
<dbReference type="Proteomes" id="UP000034954">
    <property type="component" value="Unassembled WGS sequence"/>
</dbReference>
<dbReference type="GO" id="GO:0046872">
    <property type="term" value="F:metal ion binding"/>
    <property type="evidence" value="ECO:0007669"/>
    <property type="project" value="InterPro"/>
</dbReference>
<feature type="domain" description="Flavodoxin-like" evidence="3">
    <location>
        <begin position="251"/>
        <end position="389"/>
    </location>
</feature>
<dbReference type="PROSITE" id="PS50902">
    <property type="entry name" value="FLAVODOXIN_LIKE"/>
    <property type="match status" value="1"/>
</dbReference>
<sequence>MQTLEIIKNVHWVGALNATLRVFDVVFQTRFGSTYNSYLILADKPTLIDCVHEKFAQEHLEKLRSLINLNDICYIVVNHAEMDHTGALDMLLKEAPNAQILATRTAALFLKNILHRDVQGRMVEDGETISLGNKQLRFIHAPYWHWPDTMFTYLAEDRVLFPCDGFATHFCDERLFDDRVDDFTEDFRYYFEHVMGPYRKKILEAIEKIKDMDIRLIAPSHGPILRTDPWKYIHAYKDWSTARKDPYKKLILVFYASMYGNTRKMAEAVAKGATTVNTEVKLFDATTVSPESMRCEIESADGILMGSSTINGDALKPLWDILNVMFSVNVKLKKCATFGAYGWSGEATRLLEERLRGLKLTIVQPPIKALLTPTAEDLKKCSIFGYDFAASLTASPAR</sequence>
<dbReference type="Gene3D" id="3.40.50.360">
    <property type="match status" value="1"/>
</dbReference>
<dbReference type="EMBL" id="LAQJ01000016">
    <property type="protein sequence ID" value="KKO21142.1"/>
    <property type="molecule type" value="Genomic_DNA"/>
</dbReference>
<evidence type="ECO:0000259" key="3">
    <source>
        <dbReference type="PROSITE" id="PS50902"/>
    </source>
</evidence>